<dbReference type="RefSeq" id="WP_035073017.1">
    <property type="nucleotide sequence ID" value="NZ_JMIH01000016.1"/>
</dbReference>
<dbReference type="InterPro" id="IPR016454">
    <property type="entry name" value="Cysteine_dSase"/>
</dbReference>
<dbReference type="InterPro" id="IPR015422">
    <property type="entry name" value="PyrdxlP-dep_Trfase_small"/>
</dbReference>
<dbReference type="PROSITE" id="PS00595">
    <property type="entry name" value="AA_TRANSFER_CLASS_5"/>
    <property type="match status" value="1"/>
</dbReference>
<name>A0A074L2U3_9BACT</name>
<dbReference type="Proteomes" id="UP000027821">
    <property type="component" value="Unassembled WGS sequence"/>
</dbReference>
<dbReference type="GO" id="GO:0006534">
    <property type="term" value="P:cysteine metabolic process"/>
    <property type="evidence" value="ECO:0007669"/>
    <property type="project" value="UniProtKB-UniRule"/>
</dbReference>
<dbReference type="EMBL" id="JMIH01000016">
    <property type="protein sequence ID" value="KEO74163.1"/>
    <property type="molecule type" value="Genomic_DNA"/>
</dbReference>
<dbReference type="Gene3D" id="3.90.1150.10">
    <property type="entry name" value="Aspartate Aminotransferase, domain 1"/>
    <property type="match status" value="1"/>
</dbReference>
<dbReference type="OrthoDB" id="9804366at2"/>
<keyword evidence="11" id="KW-1185">Reference proteome</keyword>
<comment type="cofactor">
    <cofactor evidence="1 7">
        <name>pyridoxal 5'-phosphate</name>
        <dbReference type="ChEBI" id="CHEBI:597326"/>
    </cofactor>
</comment>
<dbReference type="EC" id="2.8.1.7" evidence="8"/>
<reference evidence="10 11" key="1">
    <citation type="submission" date="2014-04" db="EMBL/GenBank/DDBJ databases">
        <title>Characterization and application of a salt tolerant electro-active bacterium.</title>
        <authorList>
            <person name="Yang L."/>
            <person name="Wei S."/>
            <person name="Tay Q.X.M."/>
        </authorList>
    </citation>
    <scope>NUCLEOTIDE SEQUENCE [LARGE SCALE GENOMIC DNA]</scope>
    <source>
        <strain evidence="10 11">LY1</strain>
    </source>
</reference>
<comment type="caution">
    <text evidence="10">The sequence shown here is derived from an EMBL/GenBank/DDBJ whole genome shotgun (WGS) entry which is preliminary data.</text>
</comment>
<evidence type="ECO:0000256" key="3">
    <source>
        <dbReference type="ARBA" id="ARBA00010447"/>
    </source>
</evidence>
<evidence type="ECO:0000256" key="6">
    <source>
        <dbReference type="ARBA" id="ARBA00050776"/>
    </source>
</evidence>
<proteinExistence type="inferred from homology"/>
<comment type="similarity">
    <text evidence="3 8">Belongs to the class-V pyridoxal-phosphate-dependent aminotransferase family. Csd subfamily.</text>
</comment>
<feature type="domain" description="Aminotransferase class V" evidence="9">
    <location>
        <begin position="25"/>
        <end position="394"/>
    </location>
</feature>
<evidence type="ECO:0000259" key="9">
    <source>
        <dbReference type="Pfam" id="PF00266"/>
    </source>
</evidence>
<keyword evidence="4 8" id="KW-0808">Transferase</keyword>
<dbReference type="NCBIfam" id="TIGR01979">
    <property type="entry name" value="sufS"/>
    <property type="match status" value="1"/>
</dbReference>
<dbReference type="PIRSF" id="PIRSF005572">
    <property type="entry name" value="NifS"/>
    <property type="match status" value="1"/>
</dbReference>
<dbReference type="InterPro" id="IPR010970">
    <property type="entry name" value="Cys_dSase_SufS"/>
</dbReference>
<dbReference type="InterPro" id="IPR020578">
    <property type="entry name" value="Aminotrans_V_PyrdxlP_BS"/>
</dbReference>
<dbReference type="CDD" id="cd06453">
    <property type="entry name" value="SufS_like"/>
    <property type="match status" value="1"/>
</dbReference>
<organism evidence="10 11">
    <name type="scientific">Anditalea andensis</name>
    <dbReference type="NCBI Taxonomy" id="1048983"/>
    <lineage>
        <taxon>Bacteria</taxon>
        <taxon>Pseudomonadati</taxon>
        <taxon>Bacteroidota</taxon>
        <taxon>Cytophagia</taxon>
        <taxon>Cytophagales</taxon>
        <taxon>Cytophagaceae</taxon>
        <taxon>Anditalea</taxon>
    </lineage>
</organism>
<dbReference type="GO" id="GO:0031071">
    <property type="term" value="F:cysteine desulfurase activity"/>
    <property type="evidence" value="ECO:0007669"/>
    <property type="project" value="UniProtKB-UniRule"/>
</dbReference>
<dbReference type="InterPro" id="IPR000192">
    <property type="entry name" value="Aminotrans_V_dom"/>
</dbReference>
<dbReference type="eggNOG" id="COG0520">
    <property type="taxonomic scope" value="Bacteria"/>
</dbReference>
<dbReference type="Gene3D" id="3.40.640.10">
    <property type="entry name" value="Type I PLP-dependent aspartate aminotransferase-like (Major domain)"/>
    <property type="match status" value="1"/>
</dbReference>
<dbReference type="Pfam" id="PF00266">
    <property type="entry name" value="Aminotran_5"/>
    <property type="match status" value="1"/>
</dbReference>
<evidence type="ECO:0000256" key="4">
    <source>
        <dbReference type="ARBA" id="ARBA00022679"/>
    </source>
</evidence>
<evidence type="ECO:0000256" key="5">
    <source>
        <dbReference type="ARBA" id="ARBA00022898"/>
    </source>
</evidence>
<dbReference type="STRING" id="1048983.EL17_08470"/>
<evidence type="ECO:0000256" key="8">
    <source>
        <dbReference type="RuleBase" id="RU004506"/>
    </source>
</evidence>
<comment type="catalytic activity">
    <reaction evidence="6 8">
        <text>(sulfur carrier)-H + L-cysteine = (sulfur carrier)-SH + L-alanine</text>
        <dbReference type="Rhea" id="RHEA:43892"/>
        <dbReference type="Rhea" id="RHEA-COMP:14737"/>
        <dbReference type="Rhea" id="RHEA-COMP:14739"/>
        <dbReference type="ChEBI" id="CHEBI:29917"/>
        <dbReference type="ChEBI" id="CHEBI:35235"/>
        <dbReference type="ChEBI" id="CHEBI:57972"/>
        <dbReference type="ChEBI" id="CHEBI:64428"/>
        <dbReference type="EC" id="2.8.1.7"/>
    </reaction>
</comment>
<evidence type="ECO:0000313" key="10">
    <source>
        <dbReference type="EMBL" id="KEO74163.1"/>
    </source>
</evidence>
<dbReference type="AlphaFoldDB" id="A0A074L2U3"/>
<dbReference type="GO" id="GO:0030170">
    <property type="term" value="F:pyridoxal phosphate binding"/>
    <property type="evidence" value="ECO:0007669"/>
    <property type="project" value="UniProtKB-UniRule"/>
</dbReference>
<gene>
    <name evidence="10" type="ORF">EL17_08470</name>
</gene>
<evidence type="ECO:0000256" key="1">
    <source>
        <dbReference type="ARBA" id="ARBA00001933"/>
    </source>
</evidence>
<comment type="function">
    <text evidence="2 8">Catalyzes the removal of elemental sulfur and selenium atoms from L-cysteine, L-cystine, L-selenocysteine, and L-selenocystine to produce L-alanine.</text>
</comment>
<evidence type="ECO:0000313" key="11">
    <source>
        <dbReference type="Proteomes" id="UP000027821"/>
    </source>
</evidence>
<dbReference type="PANTHER" id="PTHR43586">
    <property type="entry name" value="CYSTEINE DESULFURASE"/>
    <property type="match status" value="1"/>
</dbReference>
<sequence length="407" mass="45323">MRLDIQHIRELFPILHQEVNGKPLVYLDNAATTQKPKQVIDALVNYYELDNSNIHRGAHTLADRATRYYENTRTSIKAFVNALETEEIIFTKGTTESINLVAATFGRKFIGKGDEIIISTLEHHSNIVPWQLLCEEKGAVLKVIPINDEGEIIFEAFEKLLTEKTKLVSVVHVSNALGTINPVKAIIESAHKAGAKVLLDGAQSSSHFKVDVQELNCDFFAFSAHKIYGPTGMGVLYGKRELLEAIPPFQGGGEMIKEVTFEKTTFNDIPFKFEAGTPNIADVIAFDKALTFVNELGKENILMHEDTLLEYATDKLSTIKGFIPIGTAKEKVSVLSFLINGMHPFDVGMMLDAAGIAVRTGHHCTQPLMNRLNIEGTVRASFSVYNTMEEIDRLYDSIRKIAKLKNK</sequence>
<dbReference type="PANTHER" id="PTHR43586:SF8">
    <property type="entry name" value="CYSTEINE DESULFURASE 1, CHLOROPLASTIC"/>
    <property type="match status" value="1"/>
</dbReference>
<accession>A0A074L2U3</accession>
<evidence type="ECO:0000256" key="7">
    <source>
        <dbReference type="RuleBase" id="RU004504"/>
    </source>
</evidence>
<keyword evidence="5 8" id="KW-0663">Pyridoxal phosphate</keyword>
<dbReference type="InterPro" id="IPR015421">
    <property type="entry name" value="PyrdxlP-dep_Trfase_major"/>
</dbReference>
<dbReference type="SUPFAM" id="SSF53383">
    <property type="entry name" value="PLP-dependent transferases"/>
    <property type="match status" value="1"/>
</dbReference>
<protein>
    <recommendedName>
        <fullName evidence="8">Cysteine desulfurase</fullName>
        <ecNumber evidence="8">2.8.1.7</ecNumber>
    </recommendedName>
</protein>
<evidence type="ECO:0000256" key="2">
    <source>
        <dbReference type="ARBA" id="ARBA00002824"/>
    </source>
</evidence>
<dbReference type="InterPro" id="IPR015424">
    <property type="entry name" value="PyrdxlP-dep_Trfase"/>
</dbReference>